<dbReference type="Pfam" id="PF02195">
    <property type="entry name" value="ParB_N"/>
    <property type="match status" value="1"/>
</dbReference>
<evidence type="ECO:0000313" key="2">
    <source>
        <dbReference type="EMBL" id="AWN07674.1"/>
    </source>
</evidence>
<dbReference type="EMBL" id="MH183162">
    <property type="protein sequence ID" value="AWN07674.1"/>
    <property type="molecule type" value="Genomic_DNA"/>
</dbReference>
<evidence type="ECO:0000259" key="1">
    <source>
        <dbReference type="SMART" id="SM00470"/>
    </source>
</evidence>
<dbReference type="GO" id="GO:0045881">
    <property type="term" value="P:positive regulation of sporulation resulting in formation of a cellular spore"/>
    <property type="evidence" value="ECO:0007669"/>
    <property type="project" value="TreeGrafter"/>
</dbReference>
<feature type="domain" description="ParB-like N-terminal" evidence="1">
    <location>
        <begin position="21"/>
        <end position="106"/>
    </location>
</feature>
<dbReference type="GeneID" id="54992470"/>
<dbReference type="InterPro" id="IPR050336">
    <property type="entry name" value="Chromosome_partition/occlusion"/>
</dbReference>
<evidence type="ECO:0000313" key="3">
    <source>
        <dbReference type="Proteomes" id="UP000247284"/>
    </source>
</evidence>
<dbReference type="InterPro" id="IPR003115">
    <property type="entry name" value="ParB_N"/>
</dbReference>
<dbReference type="SMART" id="SM00470">
    <property type="entry name" value="ParB"/>
    <property type="match status" value="1"/>
</dbReference>
<name>A0A2U8UU44_9CAUD</name>
<keyword evidence="3" id="KW-1185">Reference proteome</keyword>
<dbReference type="GO" id="GO:0007059">
    <property type="term" value="P:chromosome segregation"/>
    <property type="evidence" value="ECO:0007669"/>
    <property type="project" value="TreeGrafter"/>
</dbReference>
<protein>
    <submittedName>
        <fullName evidence="2">ParB-like nuclease domain protein</fullName>
    </submittedName>
</protein>
<proteinExistence type="predicted"/>
<accession>A0A2U8UU44</accession>
<dbReference type="PANTHER" id="PTHR33375">
    <property type="entry name" value="CHROMOSOME-PARTITIONING PROTEIN PARB-RELATED"/>
    <property type="match status" value="1"/>
</dbReference>
<dbReference type="InterPro" id="IPR036086">
    <property type="entry name" value="ParB/Sulfiredoxin_sf"/>
</dbReference>
<dbReference type="RefSeq" id="YP_009801941.1">
    <property type="nucleotide sequence ID" value="NC_047977.1"/>
</dbReference>
<organism evidence="2 3">
    <name type="scientific">Microbacterium phage Hendrix</name>
    <dbReference type="NCBI Taxonomy" id="2182341"/>
    <lineage>
        <taxon>Viruses</taxon>
        <taxon>Duplodnaviria</taxon>
        <taxon>Heunggongvirae</taxon>
        <taxon>Uroviricota</taxon>
        <taxon>Caudoviricetes</taxon>
        <taxon>Rogerhendrixvirus</taxon>
        <taxon>Rogerhendrixvirus hendrix</taxon>
    </lineage>
</organism>
<dbReference type="Proteomes" id="UP000247284">
    <property type="component" value="Segment"/>
</dbReference>
<sequence>MSAAEIAPEEQITVEMNTDFQVVPIDTVHPYENNPRRIPQDAINAVARSIELYGWQQPIVVDSENVIVVGHTRRLAALQLGYTEVPILVTRMPEEKIKQYRLVDNRTSEYSGWDHNALVMELREFEDGLLMEFFPDINLEADMVQSVSAPSEAELKWAQEKVTTVKDESVASLHTTGVTCPSCEAHFSVRTRSLPGMNEKLIEEIAGGEA</sequence>
<dbReference type="Gene3D" id="3.90.1530.10">
    <property type="entry name" value="Conserved hypothetical protein from pyrococcus furiosus pfu- 392566-001, ParB domain"/>
    <property type="match status" value="1"/>
</dbReference>
<dbReference type="PANTHER" id="PTHR33375:SF1">
    <property type="entry name" value="CHROMOSOME-PARTITIONING PROTEIN PARB-RELATED"/>
    <property type="match status" value="1"/>
</dbReference>
<reference evidence="3" key="1">
    <citation type="submission" date="2018-04" db="EMBL/GenBank/DDBJ databases">
        <authorList>
            <person name="Go L.Y."/>
            <person name="Mitchell J.A."/>
        </authorList>
    </citation>
    <scope>NUCLEOTIDE SEQUENCE [LARGE SCALE GENOMIC DNA]</scope>
</reference>
<dbReference type="SUPFAM" id="SSF110849">
    <property type="entry name" value="ParB/Sulfiredoxin"/>
    <property type="match status" value="1"/>
</dbReference>
<gene>
    <name evidence="2" type="primary">3</name>
    <name evidence="2" type="ORF">PBI_HENDRIX_3</name>
</gene>
<dbReference type="KEGG" id="vg:54992470"/>